<comment type="caution">
    <text evidence="3">The sequence shown here is derived from an EMBL/GenBank/DDBJ whole genome shotgun (WGS) entry which is preliminary data.</text>
</comment>
<evidence type="ECO:0000313" key="3">
    <source>
        <dbReference type="EMBL" id="MBB5926606.1"/>
    </source>
</evidence>
<evidence type="ECO:0000313" key="4">
    <source>
        <dbReference type="Proteomes" id="UP000585836"/>
    </source>
</evidence>
<sequence>MTSTARKAPWVLARCAQAAIAAAAVADVFRAAAARDHHLRHTDASLHKSGFIFMIFLYLMTLAIVLFLAWLARSRRNAQELSPRASVPSRGWTIGAWFIPVVNFFVPRQFVLDIGSASSASWEQKRDTTLVNLWWVAWITHAVVLVVGGRVAPESMALLVVAEALMIAAAVLLGLVIERITALQSAALDATVPVAPLTQA</sequence>
<proteinExistence type="predicted"/>
<dbReference type="InterPro" id="IPR025565">
    <property type="entry name" value="DUF4328"/>
</dbReference>
<feature type="transmembrane region" description="Helical" evidence="1">
    <location>
        <begin position="50"/>
        <end position="71"/>
    </location>
</feature>
<feature type="domain" description="DUF4328" evidence="2">
    <location>
        <begin position="49"/>
        <end position="182"/>
    </location>
</feature>
<dbReference type="RefSeq" id="WP_184963430.1">
    <property type="nucleotide sequence ID" value="NZ_JACHJK010000003.1"/>
</dbReference>
<keyword evidence="1" id="KW-0812">Transmembrane</keyword>
<dbReference type="EMBL" id="JACHJK010000003">
    <property type="protein sequence ID" value="MBB5926606.1"/>
    <property type="molecule type" value="Genomic_DNA"/>
</dbReference>
<keyword evidence="4" id="KW-1185">Reference proteome</keyword>
<feature type="transmembrane region" description="Helical" evidence="1">
    <location>
        <begin position="156"/>
        <end position="177"/>
    </location>
</feature>
<organism evidence="3 4">
    <name type="scientific">Streptomyces echinatus</name>
    <dbReference type="NCBI Taxonomy" id="67293"/>
    <lineage>
        <taxon>Bacteria</taxon>
        <taxon>Bacillati</taxon>
        <taxon>Actinomycetota</taxon>
        <taxon>Actinomycetes</taxon>
        <taxon>Kitasatosporales</taxon>
        <taxon>Streptomycetaceae</taxon>
        <taxon>Streptomyces</taxon>
    </lineage>
</organism>
<evidence type="ECO:0000259" key="2">
    <source>
        <dbReference type="Pfam" id="PF14219"/>
    </source>
</evidence>
<reference evidence="3 4" key="1">
    <citation type="submission" date="2020-08" db="EMBL/GenBank/DDBJ databases">
        <title>Genomic Encyclopedia of Type Strains, Phase III (KMG-III): the genomes of soil and plant-associated and newly described type strains.</title>
        <authorList>
            <person name="Whitman W."/>
        </authorList>
    </citation>
    <scope>NUCLEOTIDE SEQUENCE [LARGE SCALE GENOMIC DNA]</scope>
    <source>
        <strain evidence="3 4">CECT 3313</strain>
    </source>
</reference>
<keyword evidence="1" id="KW-1133">Transmembrane helix</keyword>
<accession>A0A7W9PRP3</accession>
<keyword evidence="1" id="KW-0472">Membrane</keyword>
<dbReference type="AlphaFoldDB" id="A0A7W9PRP3"/>
<dbReference type="Pfam" id="PF14219">
    <property type="entry name" value="DUF4328"/>
    <property type="match status" value="1"/>
</dbReference>
<dbReference type="Proteomes" id="UP000585836">
    <property type="component" value="Unassembled WGS sequence"/>
</dbReference>
<evidence type="ECO:0000256" key="1">
    <source>
        <dbReference type="SAM" id="Phobius"/>
    </source>
</evidence>
<name>A0A7W9PRP3_9ACTN</name>
<feature type="transmembrane region" description="Helical" evidence="1">
    <location>
        <begin position="131"/>
        <end position="149"/>
    </location>
</feature>
<gene>
    <name evidence="3" type="ORF">FHS34_002062</name>
</gene>
<protein>
    <recommendedName>
        <fullName evidence="2">DUF4328 domain-containing protein</fullName>
    </recommendedName>
</protein>